<gene>
    <name evidence="1" type="ORF">SAMN02745129_2338</name>
</gene>
<sequence>MPGITAIALRGEHGKNGGVNTKLGAPTFVAPDLLAGYRSDNWDRDVRQSVECAVRYATSPNNRDDVVERPRVMTAMVNMAKVYPERRPDQSEQQWLQCISDGFYELKDLAKVLGVGQTKCLAFEWEDHIYNTDNDLAGCPDIETLFATRSDEEALGELYVSAYAVLDHPEVVKGLREAGYDGAVHGGSGESALLYELRVLGDVDRQVQVVVDQGVVERGWEEQSERFASALGYLARDLARMKERVNSLGAGGLVAQ</sequence>
<proteinExistence type="predicted"/>
<evidence type="ECO:0000313" key="2">
    <source>
        <dbReference type="Proteomes" id="UP000184268"/>
    </source>
</evidence>
<dbReference type="AlphaFoldDB" id="A0A1M5TYV9"/>
<evidence type="ECO:0000313" key="1">
    <source>
        <dbReference type="EMBL" id="SHH56015.1"/>
    </source>
</evidence>
<reference evidence="1 2" key="1">
    <citation type="submission" date="2016-11" db="EMBL/GenBank/DDBJ databases">
        <authorList>
            <person name="Jaros S."/>
            <person name="Januszkiewicz K."/>
            <person name="Wedrychowicz H."/>
        </authorList>
    </citation>
    <scope>NUCLEOTIDE SEQUENCE [LARGE SCALE GENOMIC DNA]</scope>
    <source>
        <strain evidence="1 2">DSM 16917</strain>
    </source>
</reference>
<keyword evidence="2" id="KW-1185">Reference proteome</keyword>
<dbReference type="RefSeq" id="WP_067655797.1">
    <property type="nucleotide sequence ID" value="NZ_FQXG01000003.1"/>
</dbReference>
<accession>A0A1M5TYV9</accession>
<dbReference type="EMBL" id="FQXG01000003">
    <property type="protein sequence ID" value="SHH56015.1"/>
    <property type="molecule type" value="Genomic_DNA"/>
</dbReference>
<dbReference type="Proteomes" id="UP000184268">
    <property type="component" value="Unassembled WGS sequence"/>
</dbReference>
<name>A0A1M5TYV9_9GAMM</name>
<organism evidence="1 2">
    <name type="scientific">Ferrimonas marina</name>
    <dbReference type="NCBI Taxonomy" id="299255"/>
    <lineage>
        <taxon>Bacteria</taxon>
        <taxon>Pseudomonadati</taxon>
        <taxon>Pseudomonadota</taxon>
        <taxon>Gammaproteobacteria</taxon>
        <taxon>Alteromonadales</taxon>
        <taxon>Ferrimonadaceae</taxon>
        <taxon>Ferrimonas</taxon>
    </lineage>
</organism>
<protein>
    <submittedName>
        <fullName evidence="1">Uncharacterized protein</fullName>
    </submittedName>
</protein>